<dbReference type="Gene3D" id="1.10.287.130">
    <property type="match status" value="1"/>
</dbReference>
<evidence type="ECO:0000313" key="13">
    <source>
        <dbReference type="Proteomes" id="UP000092698"/>
    </source>
</evidence>
<comment type="catalytic activity">
    <reaction evidence="1">
        <text>ATP + protein L-histidine = ADP + protein N-phospho-L-histidine.</text>
        <dbReference type="EC" id="2.7.13.3"/>
    </reaction>
</comment>
<dbReference type="RefSeq" id="WP_067786027.1">
    <property type="nucleotide sequence ID" value="NZ_CP016545.1"/>
</dbReference>
<proteinExistence type="predicted"/>
<dbReference type="CDD" id="cd00075">
    <property type="entry name" value="HATPase"/>
    <property type="match status" value="1"/>
</dbReference>
<dbReference type="KEGG" id="anh:A6F65_00711"/>
<name>A0A1C7D6P8_9SPHN</name>
<dbReference type="GO" id="GO:0005886">
    <property type="term" value="C:plasma membrane"/>
    <property type="evidence" value="ECO:0007669"/>
    <property type="project" value="TreeGrafter"/>
</dbReference>
<dbReference type="SUPFAM" id="SSF55874">
    <property type="entry name" value="ATPase domain of HSP90 chaperone/DNA topoisomerase II/histidine kinase"/>
    <property type="match status" value="1"/>
</dbReference>
<dbReference type="InterPro" id="IPR003661">
    <property type="entry name" value="HisK_dim/P_dom"/>
</dbReference>
<dbReference type="InterPro" id="IPR005467">
    <property type="entry name" value="His_kinase_dom"/>
</dbReference>
<evidence type="ECO:0000256" key="3">
    <source>
        <dbReference type="ARBA" id="ARBA00012438"/>
    </source>
</evidence>
<dbReference type="InterPro" id="IPR036890">
    <property type="entry name" value="HATPase_C_sf"/>
</dbReference>
<sequence length="458" mass="49204">MTAASQHLTATAGTRRSIFGRMLRGAVVTTLLALAVLGAIVLAESWRAREAALAVQLDTDVAALADIYVTGGEAELLRRLEDRTALIPSDGRRAHYWVVRADGTSLLADGRAWPGLDPAVSQDGFVTLTDGTKAYGRATRLGPDLNLAVAREYAQDRAAMWRLALTFLAGALVIVIIVTWLARRAAARLRRRVDAVNLAFRGASGEDVPALPEDDRGDEISELTGHSARALTRMASLARTHRHMSDQLAHEVRTPLTHLDNRLAALRTQLPPGTELDGVEQSRSDIRDLVAMLESLLDIASSEARIGEAEGLEEFDLSKLAGDMAELYEDSAEEAGLTFRTDIAPGTTMLGERMQIGRLLSNLLDNALKYVPSGGELLLRVAPGPLIEVVDDGPGIPPALRPVLFERFRASHAVDGRSSHGLGLALVQAIAARHGMEVVLLDSETGAHFRVRSAKGAV</sequence>
<dbReference type="EMBL" id="CP016545">
    <property type="protein sequence ID" value="ANU07032.1"/>
    <property type="molecule type" value="Genomic_DNA"/>
</dbReference>
<dbReference type="SMART" id="SM00387">
    <property type="entry name" value="HATPase_c"/>
    <property type="match status" value="1"/>
</dbReference>
<accession>A0A1C7D6P8</accession>
<dbReference type="GO" id="GO:0000155">
    <property type="term" value="F:phosphorelay sensor kinase activity"/>
    <property type="evidence" value="ECO:0007669"/>
    <property type="project" value="InterPro"/>
</dbReference>
<dbReference type="CDD" id="cd00082">
    <property type="entry name" value="HisKA"/>
    <property type="match status" value="1"/>
</dbReference>
<dbReference type="InterPro" id="IPR050428">
    <property type="entry name" value="TCS_sensor_his_kinase"/>
</dbReference>
<evidence type="ECO:0000256" key="5">
    <source>
        <dbReference type="ARBA" id="ARBA00022679"/>
    </source>
</evidence>
<dbReference type="InterPro" id="IPR003594">
    <property type="entry name" value="HATPase_dom"/>
</dbReference>
<keyword evidence="5 12" id="KW-0808">Transferase</keyword>
<feature type="transmembrane region" description="Helical" evidence="10">
    <location>
        <begin position="25"/>
        <end position="43"/>
    </location>
</feature>
<feature type="transmembrane region" description="Helical" evidence="10">
    <location>
        <begin position="159"/>
        <end position="182"/>
    </location>
</feature>
<feature type="domain" description="Histidine kinase" evidence="11">
    <location>
        <begin position="247"/>
        <end position="458"/>
    </location>
</feature>
<dbReference type="OrthoDB" id="9815202at2"/>
<evidence type="ECO:0000313" key="12">
    <source>
        <dbReference type="EMBL" id="ANU07032.1"/>
    </source>
</evidence>
<evidence type="ECO:0000256" key="1">
    <source>
        <dbReference type="ARBA" id="ARBA00000085"/>
    </source>
</evidence>
<dbReference type="EC" id="2.7.13.3" evidence="3"/>
<dbReference type="InterPro" id="IPR004358">
    <property type="entry name" value="Sig_transdc_His_kin-like_C"/>
</dbReference>
<keyword evidence="6 10" id="KW-0812">Transmembrane</keyword>
<dbReference type="PRINTS" id="PR00344">
    <property type="entry name" value="BCTRLSENSOR"/>
</dbReference>
<evidence type="ECO:0000256" key="10">
    <source>
        <dbReference type="SAM" id="Phobius"/>
    </source>
</evidence>
<protein>
    <recommendedName>
        <fullName evidence="3">histidine kinase</fullName>
        <ecNumber evidence="3">2.7.13.3</ecNumber>
    </recommendedName>
</protein>
<organism evidence="12 13">
    <name type="scientific">Paraurantiacibacter namhicola</name>
    <dbReference type="NCBI Taxonomy" id="645517"/>
    <lineage>
        <taxon>Bacteria</taxon>
        <taxon>Pseudomonadati</taxon>
        <taxon>Pseudomonadota</taxon>
        <taxon>Alphaproteobacteria</taxon>
        <taxon>Sphingomonadales</taxon>
        <taxon>Erythrobacteraceae</taxon>
        <taxon>Paraurantiacibacter</taxon>
    </lineage>
</organism>
<evidence type="ECO:0000256" key="4">
    <source>
        <dbReference type="ARBA" id="ARBA00022553"/>
    </source>
</evidence>
<keyword evidence="13" id="KW-1185">Reference proteome</keyword>
<evidence type="ECO:0000256" key="6">
    <source>
        <dbReference type="ARBA" id="ARBA00022692"/>
    </source>
</evidence>
<keyword evidence="4" id="KW-0597">Phosphoprotein</keyword>
<dbReference type="SUPFAM" id="SSF47384">
    <property type="entry name" value="Homodimeric domain of signal transducing histidine kinase"/>
    <property type="match status" value="1"/>
</dbReference>
<keyword evidence="9 10" id="KW-0472">Membrane</keyword>
<dbReference type="PANTHER" id="PTHR45436:SF8">
    <property type="entry name" value="HISTIDINE KINASE"/>
    <property type="match status" value="1"/>
</dbReference>
<evidence type="ECO:0000256" key="7">
    <source>
        <dbReference type="ARBA" id="ARBA00022777"/>
    </source>
</evidence>
<dbReference type="SMART" id="SM00388">
    <property type="entry name" value="HisKA"/>
    <property type="match status" value="1"/>
</dbReference>
<dbReference type="AlphaFoldDB" id="A0A1C7D6P8"/>
<dbReference type="PATRIC" id="fig|645517.4.peg.712"/>
<dbReference type="PROSITE" id="PS50109">
    <property type="entry name" value="HIS_KIN"/>
    <property type="match status" value="1"/>
</dbReference>
<dbReference type="Pfam" id="PF02518">
    <property type="entry name" value="HATPase_c"/>
    <property type="match status" value="1"/>
</dbReference>
<evidence type="ECO:0000256" key="8">
    <source>
        <dbReference type="ARBA" id="ARBA00022989"/>
    </source>
</evidence>
<evidence type="ECO:0000256" key="2">
    <source>
        <dbReference type="ARBA" id="ARBA00004370"/>
    </source>
</evidence>
<dbReference type="Proteomes" id="UP000092698">
    <property type="component" value="Chromosome"/>
</dbReference>
<dbReference type="PANTHER" id="PTHR45436">
    <property type="entry name" value="SENSOR HISTIDINE KINASE YKOH"/>
    <property type="match status" value="1"/>
</dbReference>
<dbReference type="STRING" id="645517.A6F65_00711"/>
<gene>
    <name evidence="12" type="primary">cusS</name>
    <name evidence="12" type="ORF">A6F65_00711</name>
</gene>
<dbReference type="InterPro" id="IPR036097">
    <property type="entry name" value="HisK_dim/P_sf"/>
</dbReference>
<evidence type="ECO:0000256" key="9">
    <source>
        <dbReference type="ARBA" id="ARBA00023136"/>
    </source>
</evidence>
<evidence type="ECO:0000259" key="11">
    <source>
        <dbReference type="PROSITE" id="PS50109"/>
    </source>
</evidence>
<dbReference type="Gene3D" id="3.30.565.10">
    <property type="entry name" value="Histidine kinase-like ATPase, C-terminal domain"/>
    <property type="match status" value="1"/>
</dbReference>
<reference evidence="12 13" key="1">
    <citation type="submission" date="2016-07" db="EMBL/GenBank/DDBJ databases">
        <title>Complete genome sequence of Altererythrobacter namhicola JCM 16345T, containing esterase-encoding genes.</title>
        <authorList>
            <person name="Cheng H."/>
            <person name="Wu Y.-H."/>
            <person name="Jian S.-L."/>
            <person name="Huo Y.-Y."/>
            <person name="Wang C.-S."/>
            <person name="Xu X.-W."/>
        </authorList>
    </citation>
    <scope>NUCLEOTIDE SEQUENCE [LARGE SCALE GENOMIC DNA]</scope>
    <source>
        <strain evidence="12 13">JCM 16345</strain>
    </source>
</reference>
<keyword evidence="8 10" id="KW-1133">Transmembrane helix</keyword>
<comment type="subcellular location">
    <subcellularLocation>
        <location evidence="2">Membrane</location>
    </subcellularLocation>
</comment>
<keyword evidence="7 12" id="KW-0418">Kinase</keyword>